<feature type="non-terminal residue" evidence="1">
    <location>
        <position position="79"/>
    </location>
</feature>
<evidence type="ECO:0000313" key="2">
    <source>
        <dbReference type="Proteomes" id="UP001595075"/>
    </source>
</evidence>
<reference evidence="1 2" key="1">
    <citation type="journal article" date="2024" name="Commun. Biol.">
        <title>Comparative genomic analysis of thermophilic fungi reveals convergent evolutionary adaptations and gene losses.</title>
        <authorList>
            <person name="Steindorff A.S."/>
            <person name="Aguilar-Pontes M.V."/>
            <person name="Robinson A.J."/>
            <person name="Andreopoulos B."/>
            <person name="LaButti K."/>
            <person name="Kuo A."/>
            <person name="Mondo S."/>
            <person name="Riley R."/>
            <person name="Otillar R."/>
            <person name="Haridas S."/>
            <person name="Lipzen A."/>
            <person name="Grimwood J."/>
            <person name="Schmutz J."/>
            <person name="Clum A."/>
            <person name="Reid I.D."/>
            <person name="Moisan M.C."/>
            <person name="Butler G."/>
            <person name="Nguyen T.T.M."/>
            <person name="Dewar K."/>
            <person name="Conant G."/>
            <person name="Drula E."/>
            <person name="Henrissat B."/>
            <person name="Hansel C."/>
            <person name="Singer S."/>
            <person name="Hutchinson M.I."/>
            <person name="de Vries R.P."/>
            <person name="Natvig D.O."/>
            <person name="Powell A.J."/>
            <person name="Tsang A."/>
            <person name="Grigoriev I.V."/>
        </authorList>
    </citation>
    <scope>NUCLEOTIDE SEQUENCE [LARGE SCALE GENOMIC DNA]</scope>
    <source>
        <strain evidence="1 2">CBS 494.80</strain>
    </source>
</reference>
<comment type="caution">
    <text evidence="1">The sequence shown here is derived from an EMBL/GenBank/DDBJ whole genome shotgun (WGS) entry which is preliminary data.</text>
</comment>
<keyword evidence="2" id="KW-1185">Reference proteome</keyword>
<protein>
    <submittedName>
        <fullName evidence="1">Uncharacterized protein</fullName>
    </submittedName>
</protein>
<sequence>MPQLRTQDPLTFVPPKYSCQCGWLPMQGTEERDRVLGYYYQDRVGQVYAGTSSGSAWGILGAPMSIDNIDTVESESGEG</sequence>
<accession>A0ABR4CCR2</accession>
<name>A0ABR4CCR2_9HELO</name>
<gene>
    <name evidence="1" type="ORF">VTL71DRAFT_15832</name>
</gene>
<proteinExistence type="predicted"/>
<dbReference type="EMBL" id="JAZHXI010000009">
    <property type="protein sequence ID" value="KAL2067736.1"/>
    <property type="molecule type" value="Genomic_DNA"/>
</dbReference>
<organism evidence="1 2">
    <name type="scientific">Oculimacula yallundae</name>
    <dbReference type="NCBI Taxonomy" id="86028"/>
    <lineage>
        <taxon>Eukaryota</taxon>
        <taxon>Fungi</taxon>
        <taxon>Dikarya</taxon>
        <taxon>Ascomycota</taxon>
        <taxon>Pezizomycotina</taxon>
        <taxon>Leotiomycetes</taxon>
        <taxon>Helotiales</taxon>
        <taxon>Ploettnerulaceae</taxon>
        <taxon>Oculimacula</taxon>
    </lineage>
</organism>
<dbReference type="Proteomes" id="UP001595075">
    <property type="component" value="Unassembled WGS sequence"/>
</dbReference>
<evidence type="ECO:0000313" key="1">
    <source>
        <dbReference type="EMBL" id="KAL2067736.1"/>
    </source>
</evidence>